<reference evidence="4" key="1">
    <citation type="submission" date="2022-11" db="UniProtKB">
        <authorList>
            <consortium name="WormBaseParasite"/>
        </authorList>
    </citation>
    <scope>IDENTIFICATION</scope>
</reference>
<organism evidence="3 4">
    <name type="scientific">Plectus sambesii</name>
    <dbReference type="NCBI Taxonomy" id="2011161"/>
    <lineage>
        <taxon>Eukaryota</taxon>
        <taxon>Metazoa</taxon>
        <taxon>Ecdysozoa</taxon>
        <taxon>Nematoda</taxon>
        <taxon>Chromadorea</taxon>
        <taxon>Plectida</taxon>
        <taxon>Plectina</taxon>
        <taxon>Plectoidea</taxon>
        <taxon>Plectidae</taxon>
        <taxon>Plectus</taxon>
    </lineage>
</organism>
<name>A0A914WTJ1_9BILA</name>
<evidence type="ECO:0000313" key="3">
    <source>
        <dbReference type="Proteomes" id="UP000887566"/>
    </source>
</evidence>
<dbReference type="GO" id="GO:0051082">
    <property type="term" value="F:unfolded protein binding"/>
    <property type="evidence" value="ECO:0007669"/>
    <property type="project" value="TreeGrafter"/>
</dbReference>
<dbReference type="WBParaSite" id="PSAMB.scaffold5209size12313.g26115.t1">
    <property type="protein sequence ID" value="PSAMB.scaffold5209size12313.g26115.t1"/>
    <property type="gene ID" value="PSAMB.scaffold5209size12313.g26115"/>
</dbReference>
<feature type="region of interest" description="Disordered" evidence="2">
    <location>
        <begin position="75"/>
        <end position="96"/>
    </location>
</feature>
<sequence length="158" mass="17038">MPKAEELDQVCAELDTLAIRRLELMNESIGLSSALESALQDGWLQLAKTRIILGVAQTRAAQFDDRDAEATARVDISSDGRFAPTTPDEKSSGEAEDVLVKRVSPFGVLAPASAKLAEKRFVKAIELACEQATTRAALAAANQHYKDLAAKKSTLLRV</sequence>
<dbReference type="PANTHER" id="PTHR31996:SF2">
    <property type="entry name" value="COILED-COIL DOMAIN-CONTAINING PROTEIN 115"/>
    <property type="match status" value="1"/>
</dbReference>
<keyword evidence="3" id="KW-1185">Reference proteome</keyword>
<evidence type="ECO:0000256" key="2">
    <source>
        <dbReference type="SAM" id="MobiDB-lite"/>
    </source>
</evidence>
<dbReference type="InterPro" id="IPR040357">
    <property type="entry name" value="Vma22/CCDC115"/>
</dbReference>
<protein>
    <recommendedName>
        <fullName evidence="1">Vacuolar ATPase assembly protein VMA22</fullName>
    </recommendedName>
</protein>
<dbReference type="AlphaFoldDB" id="A0A914WTJ1"/>
<evidence type="ECO:0000256" key="1">
    <source>
        <dbReference type="ARBA" id="ARBA00093634"/>
    </source>
</evidence>
<evidence type="ECO:0000313" key="4">
    <source>
        <dbReference type="WBParaSite" id="PSAMB.scaffold5209size12313.g26115.t1"/>
    </source>
</evidence>
<dbReference type="PANTHER" id="PTHR31996">
    <property type="entry name" value="COILED-COIL DOMAIN-CONTAINING PROTEIN 115"/>
    <property type="match status" value="1"/>
</dbReference>
<proteinExistence type="predicted"/>
<dbReference type="Proteomes" id="UP000887566">
    <property type="component" value="Unplaced"/>
</dbReference>
<dbReference type="GO" id="GO:0070072">
    <property type="term" value="P:vacuolar proton-transporting V-type ATPase complex assembly"/>
    <property type="evidence" value="ECO:0007669"/>
    <property type="project" value="InterPro"/>
</dbReference>
<accession>A0A914WTJ1</accession>